<dbReference type="CDD" id="cd01106">
    <property type="entry name" value="HTH_TipAL-Mta"/>
    <property type="match status" value="1"/>
</dbReference>
<dbReference type="Pfam" id="PF13411">
    <property type="entry name" value="MerR_1"/>
    <property type="match status" value="1"/>
</dbReference>
<dbReference type="SMART" id="SM00422">
    <property type="entry name" value="HTH_MERR"/>
    <property type="match status" value="1"/>
</dbReference>
<dbReference type="GO" id="GO:0003700">
    <property type="term" value="F:DNA-binding transcription factor activity"/>
    <property type="evidence" value="ECO:0007669"/>
    <property type="project" value="InterPro"/>
</dbReference>
<dbReference type="Gene3D" id="1.10.1660.10">
    <property type="match status" value="1"/>
</dbReference>
<protein>
    <recommendedName>
        <fullName evidence="2">HTH merR-type domain-containing protein</fullName>
    </recommendedName>
</protein>
<dbReference type="InterPro" id="IPR029063">
    <property type="entry name" value="SAM-dependent_MTases_sf"/>
</dbReference>
<dbReference type="InterPro" id="IPR000551">
    <property type="entry name" value="MerR-type_HTH_dom"/>
</dbReference>
<dbReference type="InterPro" id="IPR047057">
    <property type="entry name" value="MerR_fam"/>
</dbReference>
<dbReference type="EMBL" id="CVRR01000006">
    <property type="protein sequence ID" value="CRL34366.1"/>
    <property type="molecule type" value="Genomic_DNA"/>
</dbReference>
<dbReference type="Proteomes" id="UP000049979">
    <property type="component" value="Unassembled WGS sequence"/>
</dbReference>
<dbReference type="PANTHER" id="PTHR30204">
    <property type="entry name" value="REDOX-CYCLING DRUG-SENSING TRANSCRIPTIONAL ACTIVATOR SOXR"/>
    <property type="match status" value="1"/>
</dbReference>
<dbReference type="InterPro" id="IPR009061">
    <property type="entry name" value="DNA-bd_dom_put_sf"/>
</dbReference>
<evidence type="ECO:0000313" key="3">
    <source>
        <dbReference type="EMBL" id="CRL34366.1"/>
    </source>
</evidence>
<dbReference type="OrthoDB" id="9777497at2"/>
<dbReference type="PRINTS" id="PR00040">
    <property type="entry name" value="HTHMERR"/>
</dbReference>
<dbReference type="PANTHER" id="PTHR30204:SF96">
    <property type="entry name" value="CHROMOSOME-ANCHORING PROTEIN RACA"/>
    <property type="match status" value="1"/>
</dbReference>
<dbReference type="SUPFAM" id="SSF53335">
    <property type="entry name" value="S-adenosyl-L-methionine-dependent methyltransferases"/>
    <property type="match status" value="1"/>
</dbReference>
<organism evidence="3 4">
    <name type="scientific">Roseburia faecis</name>
    <dbReference type="NCBI Taxonomy" id="301302"/>
    <lineage>
        <taxon>Bacteria</taxon>
        <taxon>Bacillati</taxon>
        <taxon>Bacillota</taxon>
        <taxon>Clostridia</taxon>
        <taxon>Lachnospirales</taxon>
        <taxon>Lachnospiraceae</taxon>
        <taxon>Roseburia</taxon>
    </lineage>
</organism>
<dbReference type="Gene3D" id="3.40.50.150">
    <property type="entry name" value="Vaccinia Virus protein VP39"/>
    <property type="match status" value="1"/>
</dbReference>
<dbReference type="Pfam" id="PF08241">
    <property type="entry name" value="Methyltransf_11"/>
    <property type="match status" value="1"/>
</dbReference>
<dbReference type="STRING" id="301302.ERS852420_00392"/>
<keyword evidence="1" id="KW-0238">DNA-binding</keyword>
<evidence type="ECO:0000259" key="2">
    <source>
        <dbReference type="PROSITE" id="PS50937"/>
    </source>
</evidence>
<dbReference type="GO" id="GO:0003677">
    <property type="term" value="F:DNA binding"/>
    <property type="evidence" value="ECO:0007669"/>
    <property type="project" value="UniProtKB-KW"/>
</dbReference>
<evidence type="ECO:0000256" key="1">
    <source>
        <dbReference type="ARBA" id="ARBA00023125"/>
    </source>
</evidence>
<dbReference type="InterPro" id="IPR013216">
    <property type="entry name" value="Methyltransf_11"/>
</dbReference>
<feature type="domain" description="HTH merR-type" evidence="2">
    <location>
        <begin position="6"/>
        <end position="75"/>
    </location>
</feature>
<dbReference type="SUPFAM" id="SSF46955">
    <property type="entry name" value="Putative DNA-binding domain"/>
    <property type="match status" value="1"/>
</dbReference>
<dbReference type="GO" id="GO:0008757">
    <property type="term" value="F:S-adenosylmethionine-dependent methyltransferase activity"/>
    <property type="evidence" value="ECO:0007669"/>
    <property type="project" value="InterPro"/>
</dbReference>
<evidence type="ECO:0000313" key="4">
    <source>
        <dbReference type="Proteomes" id="UP000049979"/>
    </source>
</evidence>
<reference evidence="4" key="1">
    <citation type="submission" date="2015-05" db="EMBL/GenBank/DDBJ databases">
        <authorList>
            <consortium name="Pathogen Informatics"/>
        </authorList>
    </citation>
    <scope>NUCLEOTIDE SEQUENCE [LARGE SCALE GENOMIC DNA]</scope>
    <source>
        <strain evidence="4">M72</strain>
    </source>
</reference>
<proteinExistence type="predicted"/>
<gene>
    <name evidence="3" type="ORF">M72_21011</name>
</gene>
<keyword evidence="4" id="KW-1185">Reference proteome</keyword>
<dbReference type="AlphaFoldDB" id="A0A0M6WDV7"/>
<dbReference type="PROSITE" id="PS50937">
    <property type="entry name" value="HTH_MERR_2"/>
    <property type="match status" value="1"/>
</dbReference>
<sequence>MKKDAYYTSGQFAKKAHVTLRAIRYYDKQNILKPSARTAAGARLYTDADLAKLQQILLLKYLGFSLEDIREMTLASADQQYLLESMRIQKKLLRQKMDEMQAMDEAIDRTIEAIQTEQAIDWNSMLDLIHLTAVERSLKNQYQNAANISARIRLHREYSVNPQGWFPWIMQQCNLQPGMRILELGCGNGALWTENREQLPADLWVVLSDKSEGMLKDARRALGEDSRFSYKKFDCEKIPYEEEMFDLVIADHVLFYCEDIPQVLAECRRVLKNGGRFLCSTYGKQHMREITDLVQQFHKEIVLSAEVLYERFGLENGENLLAPYFSEIQMRRYEDAIEIAEAEPLISYILSCHGNQNQLLLNQYKEFREFVSARVADGFYITKDAGIFLCRK</sequence>
<dbReference type="CDD" id="cd02440">
    <property type="entry name" value="AdoMet_MTases"/>
    <property type="match status" value="1"/>
</dbReference>
<accession>A0A0M6WDV7</accession>
<dbReference type="RefSeq" id="WP_055067153.1">
    <property type="nucleotide sequence ID" value="NZ_CP173697.1"/>
</dbReference>
<name>A0A0M6WDV7_9FIRM</name>